<comment type="caution">
    <text evidence="3">The sequence shown here is derived from an EMBL/GenBank/DDBJ whole genome shotgun (WGS) entry which is preliminary data.</text>
</comment>
<dbReference type="InterPro" id="IPR049220">
    <property type="entry name" value="DUF6868"/>
</dbReference>
<organism evidence="3 4">
    <name type="scientific">Govanella unica</name>
    <dbReference type="NCBI Taxonomy" id="2975056"/>
    <lineage>
        <taxon>Bacteria</taxon>
        <taxon>Pseudomonadati</taxon>
        <taxon>Pseudomonadota</taxon>
        <taxon>Alphaproteobacteria</taxon>
        <taxon>Emcibacterales</taxon>
        <taxon>Govanellaceae</taxon>
        <taxon>Govanella</taxon>
    </lineage>
</organism>
<dbReference type="RefSeq" id="WP_274943748.1">
    <property type="nucleotide sequence ID" value="NZ_JANWOI010000003.1"/>
</dbReference>
<keyword evidence="1" id="KW-1133">Transmembrane helix</keyword>
<feature type="transmembrane region" description="Helical" evidence="1">
    <location>
        <begin position="52"/>
        <end position="76"/>
    </location>
</feature>
<sequence length="82" mass="9695">MTLPELSHFLLCCTILNYVILVLWFLVFLCVHDGLERLHSRWFQMTRGQFDAIHYGAMAVYKIGILLLNLVPYVVLQLMPWR</sequence>
<evidence type="ECO:0000259" key="2">
    <source>
        <dbReference type="Pfam" id="PF21742"/>
    </source>
</evidence>
<feature type="domain" description="DUF6868" evidence="2">
    <location>
        <begin position="1"/>
        <end position="79"/>
    </location>
</feature>
<dbReference type="EMBL" id="JANWOI010000003">
    <property type="protein sequence ID" value="MDA5194042.1"/>
    <property type="molecule type" value="Genomic_DNA"/>
</dbReference>
<reference evidence="3" key="2">
    <citation type="journal article" date="2023" name="Syst. Appl. Microbiol.">
        <title>Govania unica gen. nov., sp. nov., a rare biosphere bacterium that represents a novel family in the class Alphaproteobacteria.</title>
        <authorList>
            <person name="Vandamme P."/>
            <person name="Peeters C."/>
            <person name="Hettiarachchi A."/>
            <person name="Cnockaert M."/>
            <person name="Carlier A."/>
        </authorList>
    </citation>
    <scope>NUCLEOTIDE SEQUENCE</scope>
    <source>
        <strain evidence="3">LMG 31809</strain>
    </source>
</reference>
<reference evidence="3" key="1">
    <citation type="submission" date="2022-08" db="EMBL/GenBank/DDBJ databases">
        <authorList>
            <person name="Vandamme P."/>
            <person name="Hettiarachchi A."/>
            <person name="Peeters C."/>
            <person name="Cnockaert M."/>
            <person name="Carlier A."/>
        </authorList>
    </citation>
    <scope>NUCLEOTIDE SEQUENCE</scope>
    <source>
        <strain evidence="3">LMG 31809</strain>
    </source>
</reference>
<evidence type="ECO:0000313" key="4">
    <source>
        <dbReference type="Proteomes" id="UP001141619"/>
    </source>
</evidence>
<protein>
    <recommendedName>
        <fullName evidence="2">DUF6868 domain-containing protein</fullName>
    </recommendedName>
</protein>
<dbReference type="Proteomes" id="UP001141619">
    <property type="component" value="Unassembled WGS sequence"/>
</dbReference>
<name>A0A9X3Z7D6_9PROT</name>
<gene>
    <name evidence="3" type="ORF">NYP16_08780</name>
</gene>
<dbReference type="AlphaFoldDB" id="A0A9X3Z7D6"/>
<dbReference type="Pfam" id="PF21742">
    <property type="entry name" value="DUF6868"/>
    <property type="match status" value="1"/>
</dbReference>
<keyword evidence="1" id="KW-0472">Membrane</keyword>
<feature type="transmembrane region" description="Helical" evidence="1">
    <location>
        <begin position="6"/>
        <end position="31"/>
    </location>
</feature>
<proteinExistence type="predicted"/>
<evidence type="ECO:0000313" key="3">
    <source>
        <dbReference type="EMBL" id="MDA5194042.1"/>
    </source>
</evidence>
<accession>A0A9X3Z7D6</accession>
<keyword evidence="1" id="KW-0812">Transmembrane</keyword>
<keyword evidence="4" id="KW-1185">Reference proteome</keyword>
<evidence type="ECO:0000256" key="1">
    <source>
        <dbReference type="SAM" id="Phobius"/>
    </source>
</evidence>